<organism evidence="1 2">
    <name type="scientific">Amphibiibacter pelophylacis</name>
    <dbReference type="NCBI Taxonomy" id="1799477"/>
    <lineage>
        <taxon>Bacteria</taxon>
        <taxon>Pseudomonadati</taxon>
        <taxon>Pseudomonadota</taxon>
        <taxon>Betaproteobacteria</taxon>
        <taxon>Burkholderiales</taxon>
        <taxon>Sphaerotilaceae</taxon>
        <taxon>Amphibiibacter</taxon>
    </lineage>
</organism>
<gene>
    <name evidence="1" type="primary">holA</name>
    <name evidence="1" type="ORF">RV045_05290</name>
</gene>
<evidence type="ECO:0000313" key="2">
    <source>
        <dbReference type="Proteomes" id="UP001364695"/>
    </source>
</evidence>
<name>A0ACC6P0T1_9BURK</name>
<dbReference type="EMBL" id="JAWDIE010000006">
    <property type="protein sequence ID" value="MEJ7137848.1"/>
    <property type="molecule type" value="Genomic_DNA"/>
</dbReference>
<reference evidence="1" key="1">
    <citation type="submission" date="2023-10" db="EMBL/GenBank/DDBJ databases">
        <title>Amphibacter perezi, gen. nov., sp. nov. a novel taxa of the family Comamonadaceae, class Betaproteobacteria isolated from the skin microbiota of Pelophylax perezi from different populations.</title>
        <authorList>
            <person name="Costa S."/>
            <person name="Proenca D.N."/>
            <person name="Lopes I."/>
            <person name="Morais P.V."/>
        </authorList>
    </citation>
    <scope>NUCLEOTIDE SEQUENCE</scope>
    <source>
        <strain evidence="1">SL12-8</strain>
    </source>
</reference>
<keyword evidence="1" id="KW-0808">Transferase</keyword>
<dbReference type="EC" id="2.7.7.7" evidence="1"/>
<dbReference type="Proteomes" id="UP001364695">
    <property type="component" value="Unassembled WGS sequence"/>
</dbReference>
<accession>A0ACC6P0T1</accession>
<sequence length="358" mass="39264">MPALRSEQLAAHLDKSGLPRLTVITGDELLLVQEAADQVRQCAAKAGHSDRQIIALDGNAGGWRQVVAAMQERDLFGARKLLDLRLPGGKPGKEGGAVLQDLARSDDADTAILLTLPRLDRQQSQSAWYAALESAALVVRADPIERKALPQWIVRRLADQGQRLEAGDAGLHALEMLCARTEGNLLATWQELQKLALLHPPGEITAAQIESAVSNAARYTLSQWTQTIWQADAVRARQIAQALDAEGESAVFAHWTLAEDVRALAAAHQHQQGGMQAGAALRQERVWGPREPVLSAVLRLGDHLPWSQWLEDARICDGITKGLPHPDWPRGDWAALQRWSLRLVAAQRRAAGRMRGRR</sequence>
<comment type="caution">
    <text evidence="1">The sequence shown here is derived from an EMBL/GenBank/DDBJ whole genome shotgun (WGS) entry which is preliminary data.</text>
</comment>
<keyword evidence="2" id="KW-1185">Reference proteome</keyword>
<proteinExistence type="predicted"/>
<keyword evidence="1" id="KW-0548">Nucleotidyltransferase</keyword>
<evidence type="ECO:0000313" key="1">
    <source>
        <dbReference type="EMBL" id="MEJ7137848.1"/>
    </source>
</evidence>
<protein>
    <submittedName>
        <fullName evidence="1">DNA polymerase III subunit delta</fullName>
        <ecNumber evidence="1">2.7.7.7</ecNumber>
    </submittedName>
</protein>